<name>A0A915YP45_9GLOM</name>
<sequence>MNAFTSSTNAGTVKTAMVSSSSPSSSNVICEEEKLTSSLSLAGMKFSCGGGFGSTVPSGRMLPICKGTFTSSLSLGGVKFDCGGVDSAISSGRMLPIMLTSSLPLGGVKFDCDGVSIHP</sequence>
<proteinExistence type="predicted"/>
<accession>A0A915YP45</accession>
<organism evidence="1 2">
    <name type="scientific">Rhizophagus irregularis</name>
    <dbReference type="NCBI Taxonomy" id="588596"/>
    <lineage>
        <taxon>Eukaryota</taxon>
        <taxon>Fungi</taxon>
        <taxon>Fungi incertae sedis</taxon>
        <taxon>Mucoromycota</taxon>
        <taxon>Glomeromycotina</taxon>
        <taxon>Glomeromycetes</taxon>
        <taxon>Glomerales</taxon>
        <taxon>Glomeraceae</taxon>
        <taxon>Rhizophagus</taxon>
    </lineage>
</organism>
<dbReference type="AlphaFoldDB" id="A0A915YP45"/>
<protein>
    <submittedName>
        <fullName evidence="1">Uncharacterized protein</fullName>
    </submittedName>
</protein>
<gene>
    <name evidence="1" type="ORF">CHRIB12_LOCUS965</name>
</gene>
<evidence type="ECO:0000313" key="2">
    <source>
        <dbReference type="Proteomes" id="UP000684084"/>
    </source>
</evidence>
<evidence type="ECO:0000313" key="1">
    <source>
        <dbReference type="EMBL" id="CAB5302509.1"/>
    </source>
</evidence>
<dbReference type="EMBL" id="CAGKOT010000001">
    <property type="protein sequence ID" value="CAB5302509.1"/>
    <property type="molecule type" value="Genomic_DNA"/>
</dbReference>
<comment type="caution">
    <text evidence="1">The sequence shown here is derived from an EMBL/GenBank/DDBJ whole genome shotgun (WGS) entry which is preliminary data.</text>
</comment>
<reference evidence="1" key="1">
    <citation type="submission" date="2020-05" db="EMBL/GenBank/DDBJ databases">
        <authorList>
            <person name="Rincon C."/>
            <person name="Sanders R I."/>
            <person name="Robbins C."/>
            <person name="Chaturvedi A."/>
        </authorList>
    </citation>
    <scope>NUCLEOTIDE SEQUENCE</scope>
    <source>
        <strain evidence="1">CHB12</strain>
    </source>
</reference>
<dbReference type="Proteomes" id="UP000684084">
    <property type="component" value="Unassembled WGS sequence"/>
</dbReference>
<dbReference type="OrthoDB" id="2401920at2759"/>